<dbReference type="AlphaFoldDB" id="A0A7J7KT93"/>
<sequence length="317" mass="36421">MSYLNEELSRPELSGNSFFNKYEGEWRVKLQELADNEAEYPNSKLAVLKQELDIALSSGNRLLDEQPRVMIFVEYRRLAHMLRDWISGLGSGYRVEKFVSRLVSPGDFGMTSEESRAVMERFRSGDLNVLVATSVLSEGVDIPACNGTIRYLYMKDVIAEVQIPEIPEGKFVKLMEEEQERSYRERLALKTRHTYSTDKPTNSAINCQQCGMHVGQLNDVYRYLEAHYIILDSDLLERIEIIEGPEYTGSSLDGMTDVGLLTCKQSRCRAELGKVIRIKICSQSNFSKWEQVCKKFRISDIKQEELRDSFMKGCMLN</sequence>
<dbReference type="InterPro" id="IPR051363">
    <property type="entry name" value="RLR_Helicase"/>
</dbReference>
<comment type="caution">
    <text evidence="2">The sequence shown here is derived from an EMBL/GenBank/DDBJ whole genome shotgun (WGS) entry which is preliminary data.</text>
</comment>
<dbReference type="PANTHER" id="PTHR14074:SF16">
    <property type="entry name" value="ANTIVIRAL INNATE IMMUNE RESPONSE RECEPTOR RIG-I"/>
    <property type="match status" value="1"/>
</dbReference>
<feature type="domain" description="Helicase C-terminal" evidence="1">
    <location>
        <begin position="47"/>
        <end position="218"/>
    </location>
</feature>
<keyword evidence="3" id="KW-1185">Reference proteome</keyword>
<proteinExistence type="predicted"/>
<dbReference type="InterPro" id="IPR001650">
    <property type="entry name" value="Helicase_C-like"/>
</dbReference>
<dbReference type="OrthoDB" id="416741at2759"/>
<dbReference type="SUPFAM" id="SSF52540">
    <property type="entry name" value="P-loop containing nucleoside triphosphate hydrolases"/>
    <property type="match status" value="1"/>
</dbReference>
<dbReference type="Gene3D" id="2.170.150.30">
    <property type="entry name" value="RIG-I-like receptor, C-terminal regulatory domain"/>
    <property type="match status" value="1"/>
</dbReference>
<accession>A0A7J7KT93</accession>
<dbReference type="Pfam" id="PF11648">
    <property type="entry name" value="RIG-I_C-RD"/>
    <property type="match status" value="1"/>
</dbReference>
<dbReference type="InterPro" id="IPR027417">
    <property type="entry name" value="P-loop_NTPase"/>
</dbReference>
<dbReference type="EMBL" id="VXIV02000049">
    <property type="protein sequence ID" value="KAF6041430.1"/>
    <property type="molecule type" value="Genomic_DNA"/>
</dbReference>
<name>A0A7J7KT93_BUGNE</name>
<organism evidence="2 3">
    <name type="scientific">Bugula neritina</name>
    <name type="common">Brown bryozoan</name>
    <name type="synonym">Sertularia neritina</name>
    <dbReference type="NCBI Taxonomy" id="10212"/>
    <lineage>
        <taxon>Eukaryota</taxon>
        <taxon>Metazoa</taxon>
        <taxon>Spiralia</taxon>
        <taxon>Lophotrochozoa</taxon>
        <taxon>Bryozoa</taxon>
        <taxon>Gymnolaemata</taxon>
        <taxon>Cheilostomatida</taxon>
        <taxon>Flustrina</taxon>
        <taxon>Buguloidea</taxon>
        <taxon>Bugulidae</taxon>
        <taxon>Bugula</taxon>
    </lineage>
</organism>
<protein>
    <submittedName>
        <fullName evidence="2">IFIH1</fullName>
    </submittedName>
</protein>
<evidence type="ECO:0000313" key="3">
    <source>
        <dbReference type="Proteomes" id="UP000593567"/>
    </source>
</evidence>
<dbReference type="Gene3D" id="3.40.50.300">
    <property type="entry name" value="P-loop containing nucleotide triphosphate hydrolases"/>
    <property type="match status" value="1"/>
</dbReference>
<dbReference type="InterPro" id="IPR021673">
    <property type="entry name" value="RLR_CTR"/>
</dbReference>
<dbReference type="Gene3D" id="1.20.1320.30">
    <property type="match status" value="1"/>
</dbReference>
<dbReference type="GO" id="GO:0005737">
    <property type="term" value="C:cytoplasm"/>
    <property type="evidence" value="ECO:0007669"/>
    <property type="project" value="TreeGrafter"/>
</dbReference>
<dbReference type="PROSITE" id="PS51194">
    <property type="entry name" value="HELICASE_CTER"/>
    <property type="match status" value="1"/>
</dbReference>
<dbReference type="InterPro" id="IPR038557">
    <property type="entry name" value="RLR_C_sf"/>
</dbReference>
<dbReference type="Proteomes" id="UP000593567">
    <property type="component" value="Unassembled WGS sequence"/>
</dbReference>
<dbReference type="Pfam" id="PF00271">
    <property type="entry name" value="Helicase_C"/>
    <property type="match status" value="1"/>
</dbReference>
<evidence type="ECO:0000313" key="2">
    <source>
        <dbReference type="EMBL" id="KAF6041430.1"/>
    </source>
</evidence>
<dbReference type="PANTHER" id="PTHR14074">
    <property type="entry name" value="HELICASE WITH DEATH DOMAIN-RELATED"/>
    <property type="match status" value="1"/>
</dbReference>
<gene>
    <name evidence="2" type="ORF">EB796_000277</name>
</gene>
<evidence type="ECO:0000259" key="1">
    <source>
        <dbReference type="PROSITE" id="PS51194"/>
    </source>
</evidence>
<dbReference type="SMART" id="SM00490">
    <property type="entry name" value="HELICc"/>
    <property type="match status" value="1"/>
</dbReference>
<reference evidence="2" key="1">
    <citation type="submission" date="2020-06" db="EMBL/GenBank/DDBJ databases">
        <title>Draft genome of Bugula neritina, a colonial animal packing powerful symbionts and potential medicines.</title>
        <authorList>
            <person name="Rayko M."/>
        </authorList>
    </citation>
    <scope>NUCLEOTIDE SEQUENCE [LARGE SCALE GENOMIC DNA]</scope>
    <source>
        <strain evidence="2">Kwan_BN1</strain>
    </source>
</reference>